<keyword evidence="2" id="KW-0413">Isomerase</keyword>
<dbReference type="Pfam" id="PF01177">
    <property type="entry name" value="Asp_Glu_race"/>
    <property type="match status" value="1"/>
</dbReference>
<proteinExistence type="inferred from homology"/>
<gene>
    <name evidence="3" type="ORF">ACFQ1M_11915</name>
</gene>
<dbReference type="RefSeq" id="WP_386408482.1">
    <property type="nucleotide sequence ID" value="NZ_JBHTJH010000017.1"/>
</dbReference>
<comment type="similarity">
    <text evidence="1">Belongs to the aspartate/glutamate racemases family.</text>
</comment>
<evidence type="ECO:0000256" key="1">
    <source>
        <dbReference type="ARBA" id="ARBA00007847"/>
    </source>
</evidence>
<dbReference type="InterPro" id="IPR001920">
    <property type="entry name" value="Asp/Glu_race"/>
</dbReference>
<evidence type="ECO:0000256" key="2">
    <source>
        <dbReference type="ARBA" id="ARBA00023235"/>
    </source>
</evidence>
<reference evidence="4" key="1">
    <citation type="journal article" date="2019" name="Int. J. Syst. Evol. Microbiol.">
        <title>The Global Catalogue of Microorganisms (GCM) 10K type strain sequencing project: providing services to taxonomists for standard genome sequencing and annotation.</title>
        <authorList>
            <consortium name="The Broad Institute Genomics Platform"/>
            <consortium name="The Broad Institute Genome Sequencing Center for Infectious Disease"/>
            <person name="Wu L."/>
            <person name="Ma J."/>
        </authorList>
    </citation>
    <scope>NUCLEOTIDE SEQUENCE [LARGE SCALE GENOMIC DNA]</scope>
    <source>
        <strain evidence="4">CCUG 62952</strain>
    </source>
</reference>
<keyword evidence="4" id="KW-1185">Reference proteome</keyword>
<dbReference type="NCBIfam" id="TIGR00035">
    <property type="entry name" value="asp_race"/>
    <property type="match status" value="1"/>
</dbReference>
<name>A0ABW3CYS2_9FLAO</name>
<dbReference type="PANTHER" id="PTHR21198:SF7">
    <property type="entry name" value="ASPARTATE-GLUTAMATE RACEMASE FAMILY"/>
    <property type="match status" value="1"/>
</dbReference>
<evidence type="ECO:0000313" key="3">
    <source>
        <dbReference type="EMBL" id="MFD0862911.1"/>
    </source>
</evidence>
<organism evidence="3 4">
    <name type="scientific">Sungkyunkwania multivorans</name>
    <dbReference type="NCBI Taxonomy" id="1173618"/>
    <lineage>
        <taxon>Bacteria</taxon>
        <taxon>Pseudomonadati</taxon>
        <taxon>Bacteroidota</taxon>
        <taxon>Flavobacteriia</taxon>
        <taxon>Flavobacteriales</taxon>
        <taxon>Flavobacteriaceae</taxon>
        <taxon>Sungkyunkwania</taxon>
    </lineage>
</organism>
<dbReference type="PANTHER" id="PTHR21198">
    <property type="entry name" value="GLUTAMATE RACEMASE"/>
    <property type="match status" value="1"/>
</dbReference>
<comment type="caution">
    <text evidence="3">The sequence shown here is derived from an EMBL/GenBank/DDBJ whole genome shotgun (WGS) entry which is preliminary data.</text>
</comment>
<protein>
    <submittedName>
        <fullName evidence="3">Aspartate/glutamate racemase family protein</fullName>
    </submittedName>
</protein>
<dbReference type="Proteomes" id="UP001596978">
    <property type="component" value="Unassembled WGS sequence"/>
</dbReference>
<dbReference type="PROSITE" id="PS00924">
    <property type="entry name" value="ASP_GLU_RACEMASE_2"/>
    <property type="match status" value="1"/>
</dbReference>
<dbReference type="SUPFAM" id="SSF53681">
    <property type="entry name" value="Aspartate/glutamate racemase"/>
    <property type="match status" value="2"/>
</dbReference>
<dbReference type="EMBL" id="JBHTJH010000017">
    <property type="protein sequence ID" value="MFD0862911.1"/>
    <property type="molecule type" value="Genomic_DNA"/>
</dbReference>
<evidence type="ECO:0000313" key="4">
    <source>
        <dbReference type="Proteomes" id="UP001596978"/>
    </source>
</evidence>
<dbReference type="InterPro" id="IPR015942">
    <property type="entry name" value="Asp/Glu/hydantoin_racemase"/>
</dbReference>
<accession>A0ABW3CYS2</accession>
<sequence>MKTLGMIGGTSWHSTIVYYRLINELVGKEIGTQGNPPLILHSINIELMRSQNWEKINKTYLEVANKIEQAGAEALIICANTPHKVYDFVQPKIDIPILHIADATGIEASKRGVSRLGLLGNKPTMTKGFIQTHLSLNYSIDTIIPDEEHLDVAHHYVSKELTQGKFTSEAKDFFIKQIQLLKRKGAEGIVLGCTELPILISKNDFDIPMFATTDLHAKMAVEFILGHLHDHQL</sequence>
<dbReference type="InterPro" id="IPR033134">
    <property type="entry name" value="Asp/Glu_racemase_AS_2"/>
</dbReference>
<dbReference type="InterPro" id="IPR004380">
    <property type="entry name" value="Asp_race"/>
</dbReference>
<dbReference type="Gene3D" id="3.40.50.1860">
    <property type="match status" value="2"/>
</dbReference>